<feature type="region of interest" description="Disordered" evidence="1">
    <location>
        <begin position="185"/>
        <end position="285"/>
    </location>
</feature>
<feature type="region of interest" description="Disordered" evidence="1">
    <location>
        <begin position="74"/>
        <end position="96"/>
    </location>
</feature>
<gene>
    <name evidence="2" type="ORF">DW927_07245</name>
</gene>
<feature type="compositionally biased region" description="Polar residues" evidence="1">
    <location>
        <begin position="210"/>
        <end position="220"/>
    </location>
</feature>
<reference evidence="2 3" key="1">
    <citation type="submission" date="2018-08" db="EMBL/GenBank/DDBJ databases">
        <title>A genome reference for cultivated species of the human gut microbiota.</title>
        <authorList>
            <person name="Zou Y."/>
            <person name="Xue W."/>
            <person name="Luo G."/>
        </authorList>
    </citation>
    <scope>NUCLEOTIDE SEQUENCE [LARGE SCALE GENOMIC DNA]</scope>
    <source>
        <strain evidence="2 3">AM43-11</strain>
    </source>
</reference>
<feature type="compositionally biased region" description="Polar residues" evidence="1">
    <location>
        <begin position="76"/>
        <end position="85"/>
    </location>
</feature>
<dbReference type="EMBL" id="QSFP01000006">
    <property type="protein sequence ID" value="RHA67938.1"/>
    <property type="molecule type" value="Genomic_DNA"/>
</dbReference>
<organism evidence="2 3">
    <name type="scientific">Roseburia intestinalis</name>
    <dbReference type="NCBI Taxonomy" id="166486"/>
    <lineage>
        <taxon>Bacteria</taxon>
        <taxon>Bacillati</taxon>
        <taxon>Bacillota</taxon>
        <taxon>Clostridia</taxon>
        <taxon>Lachnospirales</taxon>
        <taxon>Lachnospiraceae</taxon>
        <taxon>Roseburia</taxon>
    </lineage>
</organism>
<evidence type="ECO:0008006" key="4">
    <source>
        <dbReference type="Google" id="ProtNLM"/>
    </source>
</evidence>
<feature type="compositionally biased region" description="Basic and acidic residues" evidence="1">
    <location>
        <begin position="185"/>
        <end position="199"/>
    </location>
</feature>
<name>A0A413SKI4_9FIRM</name>
<feature type="compositionally biased region" description="Low complexity" evidence="1">
    <location>
        <begin position="119"/>
        <end position="131"/>
    </location>
</feature>
<comment type="caution">
    <text evidence="2">The sequence shown here is derived from an EMBL/GenBank/DDBJ whole genome shotgun (WGS) entry which is preliminary data.</text>
</comment>
<accession>A0A413SKI4</accession>
<feature type="region of interest" description="Disordered" evidence="1">
    <location>
        <begin position="109"/>
        <end position="146"/>
    </location>
</feature>
<feature type="compositionally biased region" description="Polar residues" evidence="1">
    <location>
        <begin position="233"/>
        <end position="244"/>
    </location>
</feature>
<dbReference type="Proteomes" id="UP000284465">
    <property type="component" value="Unassembled WGS sequence"/>
</dbReference>
<feature type="compositionally biased region" description="Basic and acidic residues" evidence="1">
    <location>
        <begin position="264"/>
        <end position="273"/>
    </location>
</feature>
<feature type="compositionally biased region" description="Polar residues" evidence="1">
    <location>
        <begin position="275"/>
        <end position="285"/>
    </location>
</feature>
<dbReference type="AlphaFoldDB" id="A0A413SKI4"/>
<evidence type="ECO:0000313" key="2">
    <source>
        <dbReference type="EMBL" id="RHA67938.1"/>
    </source>
</evidence>
<evidence type="ECO:0000313" key="3">
    <source>
        <dbReference type="Proteomes" id="UP000284465"/>
    </source>
</evidence>
<protein>
    <recommendedName>
        <fullName evidence="4">FlxA-like protein</fullName>
    </recommendedName>
</protein>
<evidence type="ECO:0000256" key="1">
    <source>
        <dbReference type="SAM" id="MobiDB-lite"/>
    </source>
</evidence>
<sequence length="303" mass="33460">MLYRFFRKRISEFKLKEAKSSPRHGARILLRKTRRIKMRINGFSGTNTQTGTMGMTQGNDSVSKNIQNQIANAQQKLQDLSSNEEMSLEDKMKKRQEIQQEINNLNQQLRQHQIEQRNKQQSKNSSSMDDMVAGTSNTSKKKDTGLSQASMQAMICADSSMKQAKVQGSMATQIQGRASVLESEIKQDAGKGNTEKKEEELAELQAKAQSATAAQMSTLADANKSVEEAAKADNSNTEDTATKNNTDKSEKTQESAGAAAEETDSVKNTDIKGETQVTVETPTLENAQNATQQAVYTPIDIRL</sequence>
<proteinExistence type="predicted"/>